<comment type="subcellular location">
    <subcellularLocation>
        <location evidence="1">Cell outer membrane</location>
    </subcellularLocation>
</comment>
<dbReference type="AlphaFoldDB" id="A0A5S5DTU5"/>
<feature type="signal peptide" evidence="6">
    <location>
        <begin position="1"/>
        <end position="23"/>
    </location>
</feature>
<evidence type="ECO:0000256" key="4">
    <source>
        <dbReference type="ARBA" id="ARBA00023136"/>
    </source>
</evidence>
<evidence type="ECO:0000256" key="1">
    <source>
        <dbReference type="ARBA" id="ARBA00004442"/>
    </source>
</evidence>
<feature type="domain" description="RagB/SusD" evidence="7">
    <location>
        <begin position="399"/>
        <end position="567"/>
    </location>
</feature>
<keyword evidence="5" id="KW-0998">Cell outer membrane</keyword>
<dbReference type="OrthoDB" id="5694214at2"/>
<name>A0A5S5DTU5_9SPHI</name>
<dbReference type="InterPro" id="IPR011990">
    <property type="entry name" value="TPR-like_helical_dom_sf"/>
</dbReference>
<keyword evidence="3 6" id="KW-0732">Signal</keyword>
<evidence type="ECO:0000256" key="5">
    <source>
        <dbReference type="ARBA" id="ARBA00023237"/>
    </source>
</evidence>
<comment type="caution">
    <text evidence="9">The sequence shown here is derived from an EMBL/GenBank/DDBJ whole genome shotgun (WGS) entry which is preliminary data.</text>
</comment>
<sequence>MKILKHTKLYAALALLSLGVASCSDSFLDEKPYSQYEAGTGDPSIVENHLIGLHYIYAQLWGYSGRQGFLSCWQIGMDITSAGSTEGVENPFYQYADLNSENAGVSYLWQKSYEFINNANTIIRDAGTDNLAAAAEARFFRAYAYNMLVTLWGDVPLLVESISVPTFDYKRTPVAEVDRQIEEDLEFAIANLPDVGQAKSESRINKDMARQLAAEAYLRMGMRDASYFEKAEQAATEIIDGGKYRLIDARYGKYLSEGGDYYRDMFRQGNMRRSEGNTEAIWTFEVEYNREVNGGTIDNPQHRRVWQPAYHKWEGMVNADSLGGRGNGRLRLSNFMKYTVWRGLDGDIRNSNYNIRRTTNYNRPNYEAVIGIDADGYRVARDAGVRNVTVRTGDKVIPFRTDSLEVWYPYPTKWGGYDPTDDFGYALIKDWPVMRLGETYLLRAEARFRQNNLAGAAADINTLRDRAFKAAREETGNASLGRVNASAITIDFILDERARELIAEENRRMTLVRTGKLKERIALNGDAGPANKITSGFQDYHTRLPIPLSEIQLNNKEEENLVQNPGYTR</sequence>
<gene>
    <name evidence="9" type="ORF">BC792_10180</name>
</gene>
<keyword evidence="4" id="KW-0472">Membrane</keyword>
<dbReference type="EMBL" id="VNHX01000001">
    <property type="protein sequence ID" value="TYP98426.1"/>
    <property type="molecule type" value="Genomic_DNA"/>
</dbReference>
<accession>A0A5S5DTU5</accession>
<organism evidence="9 10">
    <name type="scientific">Sphingobacterium allocomposti</name>
    <dbReference type="NCBI Taxonomy" id="415956"/>
    <lineage>
        <taxon>Bacteria</taxon>
        <taxon>Pseudomonadati</taxon>
        <taxon>Bacteroidota</taxon>
        <taxon>Sphingobacteriia</taxon>
        <taxon>Sphingobacteriales</taxon>
        <taxon>Sphingobacteriaceae</taxon>
        <taxon>Sphingobacterium</taxon>
    </lineage>
</organism>
<dbReference type="GO" id="GO:0009279">
    <property type="term" value="C:cell outer membrane"/>
    <property type="evidence" value="ECO:0007669"/>
    <property type="project" value="UniProtKB-SubCell"/>
</dbReference>
<reference evidence="9 10" key="1">
    <citation type="submission" date="2019-07" db="EMBL/GenBank/DDBJ databases">
        <title>Genomic Encyclopedia of Archaeal and Bacterial Type Strains, Phase II (KMG-II): from individual species to whole genera.</title>
        <authorList>
            <person name="Goeker M."/>
        </authorList>
    </citation>
    <scope>NUCLEOTIDE SEQUENCE [LARGE SCALE GENOMIC DNA]</scope>
    <source>
        <strain evidence="9 10">DSM 18850</strain>
    </source>
</reference>
<evidence type="ECO:0000313" key="10">
    <source>
        <dbReference type="Proteomes" id="UP000325105"/>
    </source>
</evidence>
<evidence type="ECO:0000256" key="2">
    <source>
        <dbReference type="ARBA" id="ARBA00006275"/>
    </source>
</evidence>
<dbReference type="RefSeq" id="WP_148907005.1">
    <property type="nucleotide sequence ID" value="NZ_VNHX01000001.1"/>
</dbReference>
<evidence type="ECO:0000256" key="3">
    <source>
        <dbReference type="ARBA" id="ARBA00022729"/>
    </source>
</evidence>
<keyword evidence="10" id="KW-1185">Reference proteome</keyword>
<proteinExistence type="inferred from homology"/>
<evidence type="ECO:0000259" key="7">
    <source>
        <dbReference type="Pfam" id="PF07980"/>
    </source>
</evidence>
<dbReference type="PROSITE" id="PS51257">
    <property type="entry name" value="PROKAR_LIPOPROTEIN"/>
    <property type="match status" value="1"/>
</dbReference>
<evidence type="ECO:0000313" key="9">
    <source>
        <dbReference type="EMBL" id="TYP98426.1"/>
    </source>
</evidence>
<dbReference type="InterPro" id="IPR033985">
    <property type="entry name" value="SusD-like_N"/>
</dbReference>
<dbReference type="Pfam" id="PF14322">
    <property type="entry name" value="SusD-like_3"/>
    <property type="match status" value="1"/>
</dbReference>
<evidence type="ECO:0000259" key="8">
    <source>
        <dbReference type="Pfam" id="PF14322"/>
    </source>
</evidence>
<dbReference type="Pfam" id="PF07980">
    <property type="entry name" value="SusD_RagB"/>
    <property type="match status" value="1"/>
</dbReference>
<evidence type="ECO:0000256" key="6">
    <source>
        <dbReference type="SAM" id="SignalP"/>
    </source>
</evidence>
<feature type="chain" id="PRO_5024318575" evidence="6">
    <location>
        <begin position="24"/>
        <end position="569"/>
    </location>
</feature>
<feature type="domain" description="SusD-like N-terminal" evidence="8">
    <location>
        <begin position="27"/>
        <end position="218"/>
    </location>
</feature>
<dbReference type="SUPFAM" id="SSF48452">
    <property type="entry name" value="TPR-like"/>
    <property type="match status" value="1"/>
</dbReference>
<dbReference type="InterPro" id="IPR012944">
    <property type="entry name" value="SusD_RagB_dom"/>
</dbReference>
<dbReference type="Proteomes" id="UP000325105">
    <property type="component" value="Unassembled WGS sequence"/>
</dbReference>
<dbReference type="Gene3D" id="1.25.40.390">
    <property type="match status" value="1"/>
</dbReference>
<protein>
    <submittedName>
        <fullName evidence="9">Putative outer membrane starch-binding protein</fullName>
    </submittedName>
</protein>
<comment type="similarity">
    <text evidence="2">Belongs to the SusD family.</text>
</comment>